<proteinExistence type="inferred from homology"/>
<evidence type="ECO:0000256" key="2">
    <source>
        <dbReference type="ARBA" id="ARBA00022801"/>
    </source>
</evidence>
<comment type="similarity">
    <text evidence="1">Belongs to the thioesterase PaaI family.</text>
</comment>
<dbReference type="AlphaFoldDB" id="A0A317E9Z7"/>
<dbReference type="PANTHER" id="PTHR21660">
    <property type="entry name" value="THIOESTERASE SUPERFAMILY MEMBER-RELATED"/>
    <property type="match status" value="1"/>
</dbReference>
<evidence type="ECO:0000259" key="4">
    <source>
        <dbReference type="Pfam" id="PF03061"/>
    </source>
</evidence>
<comment type="caution">
    <text evidence="5">The sequence shown here is derived from an EMBL/GenBank/DDBJ whole genome shotgun (WGS) entry which is preliminary data.</text>
</comment>
<dbReference type="NCBIfam" id="TIGR00369">
    <property type="entry name" value="unchar_dom_1"/>
    <property type="match status" value="1"/>
</dbReference>
<dbReference type="EMBL" id="QGLF01000002">
    <property type="protein sequence ID" value="PWR22133.1"/>
    <property type="molecule type" value="Genomic_DNA"/>
</dbReference>
<dbReference type="Gene3D" id="3.10.129.10">
    <property type="entry name" value="Hotdog Thioesterase"/>
    <property type="match status" value="1"/>
</dbReference>
<keyword evidence="6" id="KW-1185">Reference proteome</keyword>
<evidence type="ECO:0000256" key="3">
    <source>
        <dbReference type="SAM" id="MobiDB-lite"/>
    </source>
</evidence>
<evidence type="ECO:0000313" key="5">
    <source>
        <dbReference type="EMBL" id="PWR22133.1"/>
    </source>
</evidence>
<dbReference type="InterPro" id="IPR039298">
    <property type="entry name" value="ACOT13"/>
</dbReference>
<dbReference type="Proteomes" id="UP000246077">
    <property type="component" value="Unassembled WGS sequence"/>
</dbReference>
<dbReference type="InterPro" id="IPR003736">
    <property type="entry name" value="PAAI_dom"/>
</dbReference>
<reference evidence="6" key="1">
    <citation type="submission" date="2018-05" db="EMBL/GenBank/DDBJ databases">
        <title>Zavarzinia sp. HR-AS.</title>
        <authorList>
            <person name="Lee Y."/>
            <person name="Jeon C.O."/>
        </authorList>
    </citation>
    <scope>NUCLEOTIDE SEQUENCE [LARGE SCALE GENOMIC DNA]</scope>
    <source>
        <strain evidence="6">DSM 1231</strain>
    </source>
</reference>
<dbReference type="GO" id="GO:0047617">
    <property type="term" value="F:fatty acyl-CoA hydrolase activity"/>
    <property type="evidence" value="ECO:0007669"/>
    <property type="project" value="InterPro"/>
</dbReference>
<evidence type="ECO:0000256" key="1">
    <source>
        <dbReference type="ARBA" id="ARBA00008324"/>
    </source>
</evidence>
<feature type="region of interest" description="Disordered" evidence="3">
    <location>
        <begin position="1"/>
        <end position="33"/>
    </location>
</feature>
<evidence type="ECO:0000313" key="6">
    <source>
        <dbReference type="Proteomes" id="UP000246077"/>
    </source>
</evidence>
<name>A0A317E9Z7_9PROT</name>
<keyword evidence="2" id="KW-0378">Hydrolase</keyword>
<dbReference type="InterPro" id="IPR006683">
    <property type="entry name" value="Thioestr_dom"/>
</dbReference>
<accession>A0A317E9Z7</accession>
<sequence length="176" mass="18987">MSDLPRAVRRPHPQRLRGCGRDPGQRHRPPPARRLILPAGDDLAARFGALPLPACSAHLGFAPVGFDPARRELQATFEGRPEFLNPRGVVQGGFLAAMLDDVMAVALILATESRFTPPTLELKVSYFEPVPPGTIRALGRVLRLGRSITFLEGDLVGDDGRLLVRASATGKLLAIS</sequence>
<gene>
    <name evidence="5" type="ORF">DKG75_09180</name>
</gene>
<dbReference type="InterPro" id="IPR029069">
    <property type="entry name" value="HotDog_dom_sf"/>
</dbReference>
<dbReference type="OrthoDB" id="9813282at2"/>
<dbReference type="PANTHER" id="PTHR21660:SF1">
    <property type="entry name" value="ACYL-COENZYME A THIOESTERASE 13"/>
    <property type="match status" value="1"/>
</dbReference>
<feature type="domain" description="Thioesterase" evidence="4">
    <location>
        <begin position="88"/>
        <end position="162"/>
    </location>
</feature>
<dbReference type="SUPFAM" id="SSF54637">
    <property type="entry name" value="Thioesterase/thiol ester dehydrase-isomerase"/>
    <property type="match status" value="1"/>
</dbReference>
<dbReference type="Pfam" id="PF03061">
    <property type="entry name" value="4HBT"/>
    <property type="match status" value="1"/>
</dbReference>
<organism evidence="5 6">
    <name type="scientific">Zavarzinia compransoris</name>
    <dbReference type="NCBI Taxonomy" id="1264899"/>
    <lineage>
        <taxon>Bacteria</taxon>
        <taxon>Pseudomonadati</taxon>
        <taxon>Pseudomonadota</taxon>
        <taxon>Alphaproteobacteria</taxon>
        <taxon>Rhodospirillales</taxon>
        <taxon>Zavarziniaceae</taxon>
        <taxon>Zavarzinia</taxon>
    </lineage>
</organism>
<protein>
    <submittedName>
        <fullName evidence="5">Phenylacetic acid degradation protein</fullName>
    </submittedName>
</protein>
<dbReference type="CDD" id="cd03443">
    <property type="entry name" value="PaaI_thioesterase"/>
    <property type="match status" value="1"/>
</dbReference>